<feature type="region of interest" description="Disordered" evidence="1">
    <location>
        <begin position="57"/>
        <end position="84"/>
    </location>
</feature>
<evidence type="ECO:0000313" key="2">
    <source>
        <dbReference type="EMBL" id="KJA17099.1"/>
    </source>
</evidence>
<dbReference type="AlphaFoldDB" id="A0A0D2NDE5"/>
<organism evidence="2 3">
    <name type="scientific">Hypholoma sublateritium (strain FD-334 SS-4)</name>
    <dbReference type="NCBI Taxonomy" id="945553"/>
    <lineage>
        <taxon>Eukaryota</taxon>
        <taxon>Fungi</taxon>
        <taxon>Dikarya</taxon>
        <taxon>Basidiomycota</taxon>
        <taxon>Agaricomycotina</taxon>
        <taxon>Agaricomycetes</taxon>
        <taxon>Agaricomycetidae</taxon>
        <taxon>Agaricales</taxon>
        <taxon>Agaricineae</taxon>
        <taxon>Strophariaceae</taxon>
        <taxon>Hypholoma</taxon>
    </lineage>
</organism>
<name>A0A0D2NDE5_HYPSF</name>
<protein>
    <submittedName>
        <fullName evidence="2">Uncharacterized protein</fullName>
    </submittedName>
</protein>
<keyword evidence="3" id="KW-1185">Reference proteome</keyword>
<feature type="compositionally biased region" description="Low complexity" evidence="1">
    <location>
        <begin position="66"/>
        <end position="84"/>
    </location>
</feature>
<gene>
    <name evidence="2" type="ORF">HYPSUDRAFT_206465</name>
</gene>
<evidence type="ECO:0000313" key="3">
    <source>
        <dbReference type="Proteomes" id="UP000054270"/>
    </source>
</evidence>
<reference evidence="3" key="1">
    <citation type="submission" date="2014-04" db="EMBL/GenBank/DDBJ databases">
        <title>Evolutionary Origins and Diversification of the Mycorrhizal Mutualists.</title>
        <authorList>
            <consortium name="DOE Joint Genome Institute"/>
            <consortium name="Mycorrhizal Genomics Consortium"/>
            <person name="Kohler A."/>
            <person name="Kuo A."/>
            <person name="Nagy L.G."/>
            <person name="Floudas D."/>
            <person name="Copeland A."/>
            <person name="Barry K.W."/>
            <person name="Cichocki N."/>
            <person name="Veneault-Fourrey C."/>
            <person name="LaButti K."/>
            <person name="Lindquist E.A."/>
            <person name="Lipzen A."/>
            <person name="Lundell T."/>
            <person name="Morin E."/>
            <person name="Murat C."/>
            <person name="Riley R."/>
            <person name="Ohm R."/>
            <person name="Sun H."/>
            <person name="Tunlid A."/>
            <person name="Henrissat B."/>
            <person name="Grigoriev I.V."/>
            <person name="Hibbett D.S."/>
            <person name="Martin F."/>
        </authorList>
    </citation>
    <scope>NUCLEOTIDE SEQUENCE [LARGE SCALE GENOMIC DNA]</scope>
    <source>
        <strain evidence="3">FD-334 SS-4</strain>
    </source>
</reference>
<accession>A0A0D2NDE5</accession>
<proteinExistence type="predicted"/>
<dbReference type="EMBL" id="KN817609">
    <property type="protein sequence ID" value="KJA17099.1"/>
    <property type="molecule type" value="Genomic_DNA"/>
</dbReference>
<dbReference type="Proteomes" id="UP000054270">
    <property type="component" value="Unassembled WGS sequence"/>
</dbReference>
<evidence type="ECO:0000256" key="1">
    <source>
        <dbReference type="SAM" id="MobiDB-lite"/>
    </source>
</evidence>
<sequence>MGIWTRRYAHLLSIATHHAFLTENFETNTQNTFYVKLPMNDAEPSIYAKTKHNVNGKLSGNHTLPSNARATTTSSGTASSACTTSPLPREIHADVSRALHAACFCFPFHLRIAAAPAPAVAAAIALRFVALPPHTVSVAGGQRSAELARSVLLHMAHGRPVDAARRSKSRIFGRIRKRWKRSSQILRYAYDLSIEI</sequence>